<dbReference type="NCBIfam" id="NF002852">
    <property type="entry name" value="PRK03137.1"/>
    <property type="match status" value="1"/>
</dbReference>
<dbReference type="InterPro" id="IPR016163">
    <property type="entry name" value="Ald_DH_C"/>
</dbReference>
<name>A0A7Z7LDR5_9BACT</name>
<dbReference type="NCBIfam" id="TIGR01237">
    <property type="entry name" value="D1pyr5carbox2"/>
    <property type="match status" value="1"/>
</dbReference>
<evidence type="ECO:0000313" key="7">
    <source>
        <dbReference type="EMBL" id="SSC12201.1"/>
    </source>
</evidence>
<comment type="pathway">
    <text evidence="1">Amino-acid degradation; L-proline degradation into L-glutamate; L-glutamate from L-proline: step 2/2.</text>
</comment>
<feature type="domain" description="Aldehyde dehydrogenase" evidence="6">
    <location>
        <begin position="56"/>
        <end position="517"/>
    </location>
</feature>
<gene>
    <name evidence="7" type="primary">rocA</name>
    <name evidence="7" type="ORF">MESINF_0752</name>
</gene>
<dbReference type="FunFam" id="3.40.309.10:FF:000005">
    <property type="entry name" value="1-pyrroline-5-carboxylate dehydrogenase 1"/>
    <property type="match status" value="1"/>
</dbReference>
<dbReference type="InterPro" id="IPR015590">
    <property type="entry name" value="Aldehyde_DH_dom"/>
</dbReference>
<comment type="catalytic activity">
    <reaction evidence="5">
        <text>L-glutamate 5-semialdehyde + NAD(+) + H2O = L-glutamate + NADH + 2 H(+)</text>
        <dbReference type="Rhea" id="RHEA:30235"/>
        <dbReference type="ChEBI" id="CHEBI:15377"/>
        <dbReference type="ChEBI" id="CHEBI:15378"/>
        <dbReference type="ChEBI" id="CHEBI:29985"/>
        <dbReference type="ChEBI" id="CHEBI:57540"/>
        <dbReference type="ChEBI" id="CHEBI:57945"/>
        <dbReference type="ChEBI" id="CHEBI:58066"/>
        <dbReference type="EC" id="1.2.1.88"/>
    </reaction>
</comment>
<dbReference type="EMBL" id="LS974202">
    <property type="protein sequence ID" value="SSC12201.1"/>
    <property type="molecule type" value="Genomic_DNA"/>
</dbReference>
<dbReference type="KEGG" id="minf:MESINF_0752"/>
<reference evidence="7 8" key="1">
    <citation type="submission" date="2017-01" db="EMBL/GenBank/DDBJ databases">
        <authorList>
            <person name="Erauso G."/>
        </authorList>
    </citation>
    <scope>NUCLEOTIDE SEQUENCE [LARGE SCALE GENOMIC DNA]</scope>
    <source>
        <strain evidence="7">MESINF1</strain>
    </source>
</reference>
<dbReference type="RefSeq" id="WP_169698578.1">
    <property type="nucleotide sequence ID" value="NZ_LS974202.1"/>
</dbReference>
<dbReference type="PROSITE" id="PS00070">
    <property type="entry name" value="ALDEHYDE_DEHYDR_CYS"/>
    <property type="match status" value="1"/>
</dbReference>
<dbReference type="Proteomes" id="UP000250796">
    <property type="component" value="Chromosome MESINF"/>
</dbReference>
<protein>
    <recommendedName>
        <fullName evidence="2">L-glutamate gamma-semialdehyde dehydrogenase</fullName>
        <ecNumber evidence="2">1.2.1.88</ecNumber>
    </recommendedName>
</protein>
<dbReference type="Gene3D" id="3.40.605.10">
    <property type="entry name" value="Aldehyde Dehydrogenase, Chain A, domain 1"/>
    <property type="match status" value="1"/>
</dbReference>
<dbReference type="PANTHER" id="PTHR42862:SF1">
    <property type="entry name" value="DELTA-1-PYRROLINE-5-CARBOXYLATE DEHYDROGENASE 2, ISOFORM A-RELATED"/>
    <property type="match status" value="1"/>
</dbReference>
<evidence type="ECO:0000256" key="1">
    <source>
        <dbReference type="ARBA" id="ARBA00004786"/>
    </source>
</evidence>
<dbReference type="SUPFAM" id="SSF53720">
    <property type="entry name" value="ALDH-like"/>
    <property type="match status" value="1"/>
</dbReference>
<dbReference type="CDD" id="cd07124">
    <property type="entry name" value="ALDH_PutA-P5CDH-RocA"/>
    <property type="match status" value="1"/>
</dbReference>
<dbReference type="InterPro" id="IPR016160">
    <property type="entry name" value="Ald_DH_CS_CYS"/>
</dbReference>
<accession>A0A7Z7LDR5</accession>
<evidence type="ECO:0000313" key="8">
    <source>
        <dbReference type="Proteomes" id="UP000250796"/>
    </source>
</evidence>
<dbReference type="AlphaFoldDB" id="A0A7Z7LDR5"/>
<evidence type="ECO:0000256" key="4">
    <source>
        <dbReference type="ARBA" id="ARBA00023027"/>
    </source>
</evidence>
<proteinExistence type="predicted"/>
<dbReference type="PANTHER" id="PTHR42862">
    <property type="entry name" value="DELTA-1-PYRROLINE-5-CARBOXYLATE DEHYDROGENASE 1, ISOFORM A-RELATED"/>
    <property type="match status" value="1"/>
</dbReference>
<dbReference type="InterPro" id="IPR005932">
    <property type="entry name" value="RocA"/>
</dbReference>
<keyword evidence="4" id="KW-0520">NAD</keyword>
<evidence type="ECO:0000259" key="6">
    <source>
        <dbReference type="Pfam" id="PF00171"/>
    </source>
</evidence>
<dbReference type="InterPro" id="IPR016161">
    <property type="entry name" value="Ald_DH/histidinol_DH"/>
</dbReference>
<evidence type="ECO:0000256" key="2">
    <source>
        <dbReference type="ARBA" id="ARBA00012884"/>
    </source>
</evidence>
<dbReference type="Gene3D" id="3.40.309.10">
    <property type="entry name" value="Aldehyde Dehydrogenase, Chain A, domain 2"/>
    <property type="match status" value="1"/>
</dbReference>
<evidence type="ECO:0000256" key="3">
    <source>
        <dbReference type="ARBA" id="ARBA00023002"/>
    </source>
</evidence>
<dbReference type="EC" id="1.2.1.88" evidence="2"/>
<dbReference type="InterPro" id="IPR016162">
    <property type="entry name" value="Ald_DH_N"/>
</dbReference>
<dbReference type="GO" id="GO:0003842">
    <property type="term" value="F:L-glutamate gamma-semialdehyde dehydrogenase activity"/>
    <property type="evidence" value="ECO:0007669"/>
    <property type="project" value="UniProtKB-EC"/>
</dbReference>
<evidence type="ECO:0000256" key="5">
    <source>
        <dbReference type="ARBA" id="ARBA00048142"/>
    </source>
</evidence>
<dbReference type="GO" id="GO:0009898">
    <property type="term" value="C:cytoplasmic side of plasma membrane"/>
    <property type="evidence" value="ECO:0007669"/>
    <property type="project" value="TreeGrafter"/>
</dbReference>
<dbReference type="GO" id="GO:0004657">
    <property type="term" value="F:proline dehydrogenase activity"/>
    <property type="evidence" value="ECO:0007669"/>
    <property type="project" value="UniProtKB-ARBA"/>
</dbReference>
<dbReference type="InterPro" id="IPR050485">
    <property type="entry name" value="Proline_metab_enzyme"/>
</dbReference>
<dbReference type="GO" id="GO:0010133">
    <property type="term" value="P:L-proline catabolic process to L-glutamate"/>
    <property type="evidence" value="ECO:0007669"/>
    <property type="project" value="TreeGrafter"/>
</dbReference>
<dbReference type="Pfam" id="PF00171">
    <property type="entry name" value="Aldedh"/>
    <property type="match status" value="1"/>
</dbReference>
<organism evidence="7 8">
    <name type="scientific">Mesotoga infera</name>
    <dbReference type="NCBI Taxonomy" id="1236046"/>
    <lineage>
        <taxon>Bacteria</taxon>
        <taxon>Thermotogati</taxon>
        <taxon>Thermotogota</taxon>
        <taxon>Thermotogae</taxon>
        <taxon>Kosmotogales</taxon>
        <taxon>Kosmotogaceae</taxon>
        <taxon>Mesotoga</taxon>
    </lineage>
</organism>
<keyword evidence="8" id="KW-1185">Reference proteome</keyword>
<keyword evidence="3 7" id="KW-0560">Oxidoreductase</keyword>
<sequence>MLEATNHMVIPPFRNESYIDPSDPGVREKMRSAIEALRSESKEYDLMVGGEPISTEKRILSRNPANPEEIVGRVSSANMGIVDKALNCAYKAFESWSMLPAYERVKPFLRAAEIMRQKRFELDATMILEVGKSWIEADADLAEAIDFLEFYSREALRYDEPQPVVQVPGEYNLLRYIPLGVGAVIPPWNFPCAIMVGMTTAAAVSGNCVLLKPASDSPVIAAKFVQILKEAGLPDGVVNFIPGSGGEIGDYIVENPAIRFVSFTGSKEVGLRINELAARHHVGQKWIKRVVLEMGGKDCVVVDESADLEAASNGAVASAFGFQGQKCSAGSRIIVVEDVYEKMVAMIKEKTEKLTVGDTTDPDNYMGPVINENAMKRILGYIDKGKSEGRLLTGGKRLDGTGFFIEPTVFFDVPPDAVIAQEEIFGPVTAVIKAKDFEDAMRIANGTEYGLTGSLYSKNRHRIERAKAIFHVGNLYFNRKCTGALVGVQPFGGFNMSGTDSKAGGRDYLLLFLQGKSISEKIIP</sequence>